<dbReference type="GO" id="GO:0070475">
    <property type="term" value="P:rRNA base methylation"/>
    <property type="evidence" value="ECO:0007669"/>
    <property type="project" value="InterPro"/>
</dbReference>
<gene>
    <name evidence="4" type="primary">Aste57867_14304</name>
    <name evidence="3" type="ORF">As57867_014251</name>
    <name evidence="4" type="ORF">ASTE57867_14304</name>
</gene>
<dbReference type="InterPro" id="IPR019446">
    <property type="entry name" value="BMT5-like"/>
</dbReference>
<dbReference type="EMBL" id="VJMH01005537">
    <property type="protein sequence ID" value="KAF0694840.1"/>
    <property type="molecule type" value="Genomic_DNA"/>
</dbReference>
<dbReference type="OrthoDB" id="273345at2759"/>
<feature type="region of interest" description="Disordered" evidence="1">
    <location>
        <begin position="318"/>
        <end position="338"/>
    </location>
</feature>
<organism evidence="4 5">
    <name type="scientific">Aphanomyces stellatus</name>
    <dbReference type="NCBI Taxonomy" id="120398"/>
    <lineage>
        <taxon>Eukaryota</taxon>
        <taxon>Sar</taxon>
        <taxon>Stramenopiles</taxon>
        <taxon>Oomycota</taxon>
        <taxon>Saprolegniomycetes</taxon>
        <taxon>Saprolegniales</taxon>
        <taxon>Verrucalvaceae</taxon>
        <taxon>Aphanomyces</taxon>
    </lineage>
</organism>
<proteinExistence type="predicted"/>
<feature type="compositionally biased region" description="Basic residues" evidence="1">
    <location>
        <begin position="324"/>
        <end position="338"/>
    </location>
</feature>
<dbReference type="GO" id="GO:0005737">
    <property type="term" value="C:cytoplasm"/>
    <property type="evidence" value="ECO:0007669"/>
    <property type="project" value="TreeGrafter"/>
</dbReference>
<dbReference type="AlphaFoldDB" id="A0A485L0A5"/>
<sequence length="338" mass="37270">MAKHGNKKRLAAVHPPKSKKNSKTEDVKPVKKKPVGKVKANGPSSLNLNARIDASVSSAFHQANLSNPNPKSVGGVSDKHRVLVVGDGDFSFSLALATRLGGQRITATVYDSEADLLEKYPNVSANIRGLQITQAQIHIGVDATNLAKEKWIRKETFDRVVFNFPHLGGATEEDVEKNQDLLFRFFQSARPFDDAKGEVHVALRNTPFYNRWDVAAQAQKAGFKAKRVDRFNISEYPGYEAQRTHPASFRGEPPSTEGARTHVFSKDLAFVEAAEAAPVAAAKDMSKKKRPVGKEEKEKPKSWKCVPCGMTFNLESKYNGHSNSAKHAKVVKALKKKK</sequence>
<name>A0A485L0A5_9STRA</name>
<dbReference type="Pfam" id="PF10354">
    <property type="entry name" value="BMT5-like"/>
    <property type="match status" value="1"/>
</dbReference>
<dbReference type="InterPro" id="IPR029063">
    <property type="entry name" value="SAM-dependent_MTases_sf"/>
</dbReference>
<protein>
    <submittedName>
        <fullName evidence="4">Aste57867_14304 protein</fullName>
    </submittedName>
</protein>
<dbReference type="InterPro" id="IPR013087">
    <property type="entry name" value="Znf_C2H2_type"/>
</dbReference>
<dbReference type="PANTHER" id="PTHR11538">
    <property type="entry name" value="PHENYLALANYL-TRNA SYNTHETASE"/>
    <property type="match status" value="1"/>
</dbReference>
<keyword evidence="5" id="KW-1185">Reference proteome</keyword>
<dbReference type="PANTHER" id="PTHR11538:SF26">
    <property type="entry name" value="FERREDOXIN-FOLD ANTICODON-BINDING DOMAIN-CONTAINING PROTEIN 1"/>
    <property type="match status" value="1"/>
</dbReference>
<dbReference type="InterPro" id="IPR036236">
    <property type="entry name" value="Znf_C2H2_sf"/>
</dbReference>
<feature type="region of interest" description="Disordered" evidence="1">
    <location>
        <begin position="282"/>
        <end position="301"/>
    </location>
</feature>
<dbReference type="GO" id="GO:0070042">
    <property type="term" value="F:rRNA (uridine-N3-)-methyltransferase activity"/>
    <property type="evidence" value="ECO:0007669"/>
    <property type="project" value="InterPro"/>
</dbReference>
<dbReference type="EMBL" id="CAADRA010005558">
    <property type="protein sequence ID" value="VFT91129.1"/>
    <property type="molecule type" value="Genomic_DNA"/>
</dbReference>
<dbReference type="Gene3D" id="3.30.160.60">
    <property type="entry name" value="Classic Zinc Finger"/>
    <property type="match status" value="1"/>
</dbReference>
<evidence type="ECO:0000259" key="2">
    <source>
        <dbReference type="PROSITE" id="PS00028"/>
    </source>
</evidence>
<evidence type="ECO:0000313" key="3">
    <source>
        <dbReference type="EMBL" id="KAF0694840.1"/>
    </source>
</evidence>
<feature type="compositionally biased region" description="Basic and acidic residues" evidence="1">
    <location>
        <begin position="292"/>
        <end position="301"/>
    </location>
</feature>
<reference evidence="3" key="2">
    <citation type="submission" date="2019-06" db="EMBL/GenBank/DDBJ databases">
        <title>Genomics analysis of Aphanomyces spp. identifies a new class of oomycete effector associated with host adaptation.</title>
        <authorList>
            <person name="Gaulin E."/>
        </authorList>
    </citation>
    <scope>NUCLEOTIDE SEQUENCE</scope>
    <source>
        <strain evidence="3">CBS 578.67</strain>
    </source>
</reference>
<evidence type="ECO:0000313" key="4">
    <source>
        <dbReference type="EMBL" id="VFT91129.1"/>
    </source>
</evidence>
<dbReference type="SUPFAM" id="SSF57667">
    <property type="entry name" value="beta-beta-alpha zinc fingers"/>
    <property type="match status" value="1"/>
</dbReference>
<evidence type="ECO:0000313" key="5">
    <source>
        <dbReference type="Proteomes" id="UP000332933"/>
    </source>
</evidence>
<feature type="domain" description="C2H2-type" evidence="2">
    <location>
        <begin position="305"/>
        <end position="327"/>
    </location>
</feature>
<dbReference type="Proteomes" id="UP000332933">
    <property type="component" value="Unassembled WGS sequence"/>
</dbReference>
<feature type="region of interest" description="Disordered" evidence="1">
    <location>
        <begin position="1"/>
        <end position="46"/>
    </location>
</feature>
<dbReference type="PROSITE" id="PS00028">
    <property type="entry name" value="ZINC_FINGER_C2H2_1"/>
    <property type="match status" value="1"/>
</dbReference>
<accession>A0A485L0A5</accession>
<feature type="compositionally biased region" description="Basic residues" evidence="1">
    <location>
        <begin position="1"/>
        <end position="21"/>
    </location>
</feature>
<reference evidence="4 5" key="1">
    <citation type="submission" date="2019-03" db="EMBL/GenBank/DDBJ databases">
        <authorList>
            <person name="Gaulin E."/>
            <person name="Dumas B."/>
        </authorList>
    </citation>
    <scope>NUCLEOTIDE SEQUENCE [LARGE SCALE GENOMIC DNA]</scope>
    <source>
        <strain evidence="4">CBS 568.67</strain>
    </source>
</reference>
<evidence type="ECO:0000256" key="1">
    <source>
        <dbReference type="SAM" id="MobiDB-lite"/>
    </source>
</evidence>
<dbReference type="SUPFAM" id="SSF53335">
    <property type="entry name" value="S-adenosyl-L-methionine-dependent methyltransferases"/>
    <property type="match status" value="1"/>
</dbReference>